<evidence type="ECO:0000256" key="3">
    <source>
        <dbReference type="ARBA" id="ARBA00022827"/>
    </source>
</evidence>
<dbReference type="NCBIfam" id="TIGR00275">
    <property type="entry name" value="aminoacetone oxidase family FAD-binding enzyme"/>
    <property type="match status" value="1"/>
</dbReference>
<dbReference type="SUPFAM" id="SSF51905">
    <property type="entry name" value="FAD/NAD(P)-binding domain"/>
    <property type="match status" value="1"/>
</dbReference>
<dbReference type="Gene3D" id="1.10.8.260">
    <property type="entry name" value="HI0933 insert domain-like"/>
    <property type="match status" value="1"/>
</dbReference>
<reference evidence="7 8" key="1">
    <citation type="submission" date="2023-07" db="EMBL/GenBank/DDBJ databases">
        <title>The novel representative of Negativicutes class, Anaeroselena agilis gen. nov. sp. nov.</title>
        <authorList>
            <person name="Prokofeva M.I."/>
            <person name="Elcheninov A.G."/>
            <person name="Klyukina A."/>
            <person name="Kublanov I.V."/>
            <person name="Frolov E.N."/>
            <person name="Podosokorskaya O.A."/>
        </authorList>
    </citation>
    <scope>NUCLEOTIDE SEQUENCE [LARGE SCALE GENOMIC DNA]</scope>
    <source>
        <strain evidence="7 8">4137-cl</strain>
    </source>
</reference>
<evidence type="ECO:0000259" key="5">
    <source>
        <dbReference type="Pfam" id="PF03486"/>
    </source>
</evidence>
<dbReference type="Gene3D" id="3.50.50.60">
    <property type="entry name" value="FAD/NAD(P)-binding domain"/>
    <property type="match status" value="1"/>
</dbReference>
<dbReference type="InterPro" id="IPR036188">
    <property type="entry name" value="FAD/NAD-bd_sf"/>
</dbReference>
<keyword evidence="8" id="KW-1185">Reference proteome</keyword>
<feature type="chain" id="PRO_5045096458" evidence="4">
    <location>
        <begin position="22"/>
        <end position="423"/>
    </location>
</feature>
<evidence type="ECO:0000256" key="2">
    <source>
        <dbReference type="ARBA" id="ARBA00022630"/>
    </source>
</evidence>
<organism evidence="7 8">
    <name type="scientific">Anaeroselena agilis</name>
    <dbReference type="NCBI Taxonomy" id="3063788"/>
    <lineage>
        <taxon>Bacteria</taxon>
        <taxon>Bacillati</taxon>
        <taxon>Bacillota</taxon>
        <taxon>Negativicutes</taxon>
        <taxon>Acetonemataceae</taxon>
        <taxon>Anaeroselena</taxon>
    </lineage>
</organism>
<dbReference type="Proteomes" id="UP001254848">
    <property type="component" value="Unassembled WGS sequence"/>
</dbReference>
<keyword evidence="2" id="KW-0285">Flavoprotein</keyword>
<comment type="cofactor">
    <cofactor evidence="1">
        <name>FAD</name>
        <dbReference type="ChEBI" id="CHEBI:57692"/>
    </cofactor>
</comment>
<keyword evidence="3" id="KW-0274">FAD</keyword>
<feature type="domain" description="RsdA/BaiN/AoA(So)-like Rossmann fold-like" evidence="5">
    <location>
        <begin position="4"/>
        <end position="411"/>
    </location>
</feature>
<dbReference type="PANTHER" id="PTHR42887">
    <property type="entry name" value="OS12G0638800 PROTEIN"/>
    <property type="match status" value="1"/>
</dbReference>
<dbReference type="RefSeq" id="WP_413779707.1">
    <property type="nucleotide sequence ID" value="NZ_JAUOZS010000001.1"/>
</dbReference>
<dbReference type="EMBL" id="JAUOZS010000001">
    <property type="protein sequence ID" value="MDT8901183.1"/>
    <property type="molecule type" value="Genomic_DNA"/>
</dbReference>
<dbReference type="InterPro" id="IPR057661">
    <property type="entry name" value="RsdA/BaiN/AoA(So)_Rossmann"/>
</dbReference>
<evidence type="ECO:0000259" key="6">
    <source>
        <dbReference type="Pfam" id="PF22780"/>
    </source>
</evidence>
<dbReference type="InterPro" id="IPR004792">
    <property type="entry name" value="BaiN-like"/>
</dbReference>
<accession>A0ABU3NWI2</accession>
<feature type="signal peptide" evidence="4">
    <location>
        <begin position="1"/>
        <end position="21"/>
    </location>
</feature>
<feature type="domain" description="RsdA/BaiN/AoA(So)-like insert" evidence="6">
    <location>
        <begin position="192"/>
        <end position="358"/>
    </location>
</feature>
<evidence type="ECO:0000313" key="8">
    <source>
        <dbReference type="Proteomes" id="UP001254848"/>
    </source>
</evidence>
<keyword evidence="4" id="KW-0732">Signal</keyword>
<sequence>MKKKVLVIGGGAAGLMAAASAAEHGAAITLLEKMPAVGRKILITGKGRCNVTNIADIKTIIENMPGNGPFLYSALAAFSNSDLMAWLEKRGVPLKTERGGRVFPVSDRAGDIVAAFSRALDDLGVSVVTGQAVREIRVSAGHACGAVTADGREWPAEAVVLATGGASYPGTGSSGDGYRIAAALGHEIAPLRPSLVPLEVAEDWVADLQGLALRNVTVTASVGGRNLAAEFGELLFTHFGLSGPVILSLSNPVAAAIRAGTGGGEVLIAIDLKPALSVETLDKRLQRDFTKFARKQFKNSLGDLLPARLTDVIVDLSHIDPDKPVHQITKEERGRLVTLLKQLTFAITGTRPLAEAIVTAGGIRTKEINPSTMESRLVAGLYFAGEVIDIDGYTGGFNLQAAFSTGYVAGRSAGADNVENNNR</sequence>
<evidence type="ECO:0000313" key="7">
    <source>
        <dbReference type="EMBL" id="MDT8901183.1"/>
    </source>
</evidence>
<dbReference type="Pfam" id="PF03486">
    <property type="entry name" value="HI0933_like"/>
    <property type="match status" value="1"/>
</dbReference>
<dbReference type="PANTHER" id="PTHR42887:SF2">
    <property type="entry name" value="OS12G0638800 PROTEIN"/>
    <property type="match status" value="1"/>
</dbReference>
<dbReference type="PRINTS" id="PR00368">
    <property type="entry name" value="FADPNR"/>
</dbReference>
<dbReference type="SUPFAM" id="SSF160996">
    <property type="entry name" value="HI0933 insert domain-like"/>
    <property type="match status" value="1"/>
</dbReference>
<protein>
    <submittedName>
        <fullName evidence="7">NAD(P)/FAD-dependent oxidoreductase</fullName>
    </submittedName>
</protein>
<dbReference type="Pfam" id="PF22780">
    <property type="entry name" value="HI0933_like_1st"/>
    <property type="match status" value="1"/>
</dbReference>
<proteinExistence type="predicted"/>
<dbReference type="PRINTS" id="PR00411">
    <property type="entry name" value="PNDRDTASEI"/>
</dbReference>
<evidence type="ECO:0000256" key="4">
    <source>
        <dbReference type="SAM" id="SignalP"/>
    </source>
</evidence>
<name>A0ABU3NWI2_9FIRM</name>
<dbReference type="Gene3D" id="2.40.30.10">
    <property type="entry name" value="Translation factors"/>
    <property type="match status" value="1"/>
</dbReference>
<dbReference type="InterPro" id="IPR023166">
    <property type="entry name" value="BaiN-like_dom_sf"/>
</dbReference>
<evidence type="ECO:0000256" key="1">
    <source>
        <dbReference type="ARBA" id="ARBA00001974"/>
    </source>
</evidence>
<gene>
    <name evidence="7" type="ORF">Q4T40_08030</name>
</gene>
<comment type="caution">
    <text evidence="7">The sequence shown here is derived from an EMBL/GenBank/DDBJ whole genome shotgun (WGS) entry which is preliminary data.</text>
</comment>
<dbReference type="InterPro" id="IPR055178">
    <property type="entry name" value="RsdA/BaiN/AoA(So)-like_dom"/>
</dbReference>